<dbReference type="SFLD" id="SFLDG01278">
    <property type="entry name" value="biotin_synthase_like"/>
    <property type="match status" value="1"/>
</dbReference>
<dbReference type="SFLD" id="SFLDF00272">
    <property type="entry name" value="biotin_synthase"/>
    <property type="match status" value="1"/>
</dbReference>
<evidence type="ECO:0000256" key="9">
    <source>
        <dbReference type="ARBA" id="ARBA00022756"/>
    </source>
</evidence>
<comment type="cofactor">
    <cofactor evidence="13 14">
        <name>[4Fe-4S] cluster</name>
        <dbReference type="ChEBI" id="CHEBI:49883"/>
    </cofactor>
    <text evidence="13 14">Binds 1 [4Fe-4S] cluster. The cluster is coordinated with 3 cysteines and an exchangeable S-adenosyl-L-methionine.</text>
</comment>
<comment type="cofactor">
    <cofactor evidence="13">
        <name>[2Fe-2S] cluster</name>
        <dbReference type="ChEBI" id="CHEBI:190135"/>
    </cofactor>
    <text evidence="13">Binds 1 [2Fe-2S] cluster. The cluster is coordinated with 3 cysteines and 1 arginine.</text>
</comment>
<feature type="binding site" evidence="13 14">
    <location>
        <position position="277"/>
    </location>
    <ligand>
        <name>[2Fe-2S] cluster</name>
        <dbReference type="ChEBI" id="CHEBI:190135"/>
    </ligand>
</feature>
<reference evidence="17 18" key="1">
    <citation type="journal article" date="2016" name="Appl. Environ. Microbiol.">
        <title>Lack of Overt Genome Reduction in the Bryostatin-Producing Bryozoan Symbiont "Candidatus Endobugula sertula".</title>
        <authorList>
            <person name="Miller I.J."/>
            <person name="Vanee N."/>
            <person name="Fong S.S."/>
            <person name="Lim-Fong G.E."/>
            <person name="Kwan J.C."/>
        </authorList>
    </citation>
    <scope>NUCLEOTIDE SEQUENCE [LARGE SCALE GENOMIC DNA]</scope>
    <source>
        <strain evidence="17">AB1-4</strain>
    </source>
</reference>
<feature type="binding site" evidence="13 14">
    <location>
        <position position="77"/>
    </location>
    <ligand>
        <name>[4Fe-4S] cluster</name>
        <dbReference type="ChEBI" id="CHEBI:49883"/>
        <note>4Fe-4S-S-AdoMet</note>
    </ligand>
</feature>
<dbReference type="UniPathway" id="UPA00078">
    <property type="reaction ID" value="UER00162"/>
</dbReference>
<dbReference type="InterPro" id="IPR010722">
    <property type="entry name" value="BATS_dom"/>
</dbReference>
<evidence type="ECO:0000256" key="12">
    <source>
        <dbReference type="ARBA" id="ARBA00051157"/>
    </source>
</evidence>
<dbReference type="GO" id="GO:0009102">
    <property type="term" value="P:biotin biosynthetic process"/>
    <property type="evidence" value="ECO:0007669"/>
    <property type="project" value="UniProtKB-UniRule"/>
</dbReference>
<name>A0A1D2QRX7_9GAMM</name>
<dbReference type="NCBIfam" id="TIGR00433">
    <property type="entry name" value="bioB"/>
    <property type="match status" value="1"/>
</dbReference>
<dbReference type="SMART" id="SM00876">
    <property type="entry name" value="BATS"/>
    <property type="match status" value="1"/>
</dbReference>
<feature type="binding site" evidence="13 14">
    <location>
        <position position="114"/>
    </location>
    <ligand>
        <name>[2Fe-2S] cluster</name>
        <dbReference type="ChEBI" id="CHEBI:190135"/>
    </ligand>
</feature>
<dbReference type="PANTHER" id="PTHR22976:SF2">
    <property type="entry name" value="BIOTIN SYNTHASE, MITOCHONDRIAL"/>
    <property type="match status" value="1"/>
</dbReference>
<evidence type="ECO:0000259" key="16">
    <source>
        <dbReference type="PROSITE" id="PS51918"/>
    </source>
</evidence>
<evidence type="ECO:0000256" key="6">
    <source>
        <dbReference type="ARBA" id="ARBA00022691"/>
    </source>
</evidence>
<dbReference type="EMBL" id="MDLC01000011">
    <property type="protein sequence ID" value="ODS24280.1"/>
    <property type="molecule type" value="Genomic_DNA"/>
</dbReference>
<dbReference type="Gene3D" id="3.20.20.70">
    <property type="entry name" value="Aldolase class I"/>
    <property type="match status" value="1"/>
</dbReference>
<keyword evidence="7 13" id="KW-0001">2Fe-2S</keyword>
<dbReference type="STRING" id="62101.AB835_04435"/>
<dbReference type="HAMAP" id="MF_01694">
    <property type="entry name" value="BioB"/>
    <property type="match status" value="1"/>
</dbReference>
<keyword evidence="8 13" id="KW-0479">Metal-binding</keyword>
<evidence type="ECO:0000256" key="7">
    <source>
        <dbReference type="ARBA" id="ARBA00022714"/>
    </source>
</evidence>
<comment type="pathway">
    <text evidence="1 13">Cofactor biosynthesis; biotin biosynthesis; biotin from 7,8-diaminononanoate: step 2/2.</text>
</comment>
<dbReference type="InterPro" id="IPR006638">
    <property type="entry name" value="Elp3/MiaA/NifB-like_rSAM"/>
</dbReference>
<dbReference type="Pfam" id="PF06968">
    <property type="entry name" value="BATS"/>
    <property type="match status" value="1"/>
</dbReference>
<keyword evidence="5 13" id="KW-0808">Transferase</keyword>
<dbReference type="GO" id="GO:0005506">
    <property type="term" value="F:iron ion binding"/>
    <property type="evidence" value="ECO:0007669"/>
    <property type="project" value="UniProtKB-UniRule"/>
</dbReference>
<feature type="region of interest" description="Disordered" evidence="15">
    <location>
        <begin position="1"/>
        <end position="21"/>
    </location>
</feature>
<dbReference type="InterPro" id="IPR024177">
    <property type="entry name" value="Biotin_synthase"/>
</dbReference>
<evidence type="ECO:0000256" key="4">
    <source>
        <dbReference type="ARBA" id="ARBA00022485"/>
    </source>
</evidence>
<evidence type="ECO:0000256" key="3">
    <source>
        <dbReference type="ARBA" id="ARBA00012236"/>
    </source>
</evidence>
<evidence type="ECO:0000256" key="11">
    <source>
        <dbReference type="ARBA" id="ARBA00023014"/>
    </source>
</evidence>
<dbReference type="SUPFAM" id="SSF102114">
    <property type="entry name" value="Radical SAM enzymes"/>
    <property type="match status" value="1"/>
</dbReference>
<keyword evidence="9 13" id="KW-0093">Biotin biosynthesis</keyword>
<organism evidence="17 18">
    <name type="scientific">Candidatus Endobugula sertula</name>
    <name type="common">Bugula neritina bacterial symbiont</name>
    <dbReference type="NCBI Taxonomy" id="62101"/>
    <lineage>
        <taxon>Bacteria</taxon>
        <taxon>Pseudomonadati</taxon>
        <taxon>Pseudomonadota</taxon>
        <taxon>Gammaproteobacteria</taxon>
        <taxon>Cellvibrionales</taxon>
        <taxon>Cellvibrionaceae</taxon>
        <taxon>Candidatus Endobugula</taxon>
    </lineage>
</organism>
<evidence type="ECO:0000256" key="10">
    <source>
        <dbReference type="ARBA" id="ARBA00023004"/>
    </source>
</evidence>
<feature type="binding site" evidence="13 14">
    <location>
        <position position="205"/>
    </location>
    <ligand>
        <name>[2Fe-2S] cluster</name>
        <dbReference type="ChEBI" id="CHEBI:190135"/>
    </ligand>
</feature>
<comment type="function">
    <text evidence="13">Catalyzes the conversion of dethiobiotin (DTB) to biotin by the insertion of a sulfur atom into dethiobiotin via a radical-based mechanism.</text>
</comment>
<feature type="binding site" evidence="13 14">
    <location>
        <position position="70"/>
    </location>
    <ligand>
        <name>[4Fe-4S] cluster</name>
        <dbReference type="ChEBI" id="CHEBI:49883"/>
        <note>4Fe-4S-S-AdoMet</note>
    </ligand>
</feature>
<keyword evidence="11 13" id="KW-0411">Iron-sulfur</keyword>
<dbReference type="GO" id="GO:0004076">
    <property type="term" value="F:biotin synthase activity"/>
    <property type="evidence" value="ECO:0007669"/>
    <property type="project" value="UniProtKB-UniRule"/>
</dbReference>
<protein>
    <recommendedName>
        <fullName evidence="3 13">Biotin synthase</fullName>
        <ecNumber evidence="3 13">2.8.1.6</ecNumber>
    </recommendedName>
</protein>
<evidence type="ECO:0000256" key="14">
    <source>
        <dbReference type="PIRSR" id="PIRSR001619-1"/>
    </source>
</evidence>
<keyword evidence="6 13" id="KW-0949">S-adenosyl-L-methionine</keyword>
<evidence type="ECO:0000256" key="2">
    <source>
        <dbReference type="ARBA" id="ARBA00010765"/>
    </source>
</evidence>
<dbReference type="InterPro" id="IPR007197">
    <property type="entry name" value="rSAM"/>
</dbReference>
<comment type="cofactor">
    <cofactor evidence="14">
        <name>[2Fe-2S] cluster</name>
        <dbReference type="ChEBI" id="CHEBI:190135"/>
    </cofactor>
    <text evidence="14">Binds 1 [2Fe-2S] cluster. The cluster is coordinated with 3 cysteines and 1 arginine.</text>
</comment>
<keyword evidence="10 13" id="KW-0408">Iron</keyword>
<dbReference type="InterPro" id="IPR002684">
    <property type="entry name" value="Biotin_synth/BioAB"/>
</dbReference>
<dbReference type="InterPro" id="IPR058240">
    <property type="entry name" value="rSAM_sf"/>
</dbReference>
<comment type="similarity">
    <text evidence="2 13">Belongs to the radical SAM superfamily. Biotin synthase family.</text>
</comment>
<evidence type="ECO:0000256" key="5">
    <source>
        <dbReference type="ARBA" id="ARBA00022679"/>
    </source>
</evidence>
<dbReference type="GO" id="GO:0051537">
    <property type="term" value="F:2 iron, 2 sulfur cluster binding"/>
    <property type="evidence" value="ECO:0007669"/>
    <property type="project" value="UniProtKB-KW"/>
</dbReference>
<dbReference type="CDD" id="cd01335">
    <property type="entry name" value="Radical_SAM"/>
    <property type="match status" value="1"/>
</dbReference>
<comment type="subunit">
    <text evidence="13">Homodimer.</text>
</comment>
<dbReference type="SFLD" id="SFLDG01060">
    <property type="entry name" value="BATS_domain_containing"/>
    <property type="match status" value="1"/>
</dbReference>
<dbReference type="PROSITE" id="PS51918">
    <property type="entry name" value="RADICAL_SAM"/>
    <property type="match status" value="1"/>
</dbReference>
<evidence type="ECO:0000256" key="1">
    <source>
        <dbReference type="ARBA" id="ARBA00004942"/>
    </source>
</evidence>
<dbReference type="Proteomes" id="UP000242502">
    <property type="component" value="Unassembled WGS sequence"/>
</dbReference>
<dbReference type="PIRSF" id="PIRSF001619">
    <property type="entry name" value="Biotin_synth"/>
    <property type="match status" value="1"/>
</dbReference>
<evidence type="ECO:0000256" key="8">
    <source>
        <dbReference type="ARBA" id="ARBA00022723"/>
    </source>
</evidence>
<dbReference type="GO" id="GO:0051539">
    <property type="term" value="F:4 iron, 4 sulfur cluster binding"/>
    <property type="evidence" value="ECO:0007669"/>
    <property type="project" value="UniProtKB-KW"/>
</dbReference>
<feature type="binding site" evidence="13 14">
    <location>
        <position position="74"/>
    </location>
    <ligand>
        <name>[4Fe-4S] cluster</name>
        <dbReference type="ChEBI" id="CHEBI:49883"/>
        <note>4Fe-4S-S-AdoMet</note>
    </ligand>
</feature>
<dbReference type="PANTHER" id="PTHR22976">
    <property type="entry name" value="BIOTIN SYNTHASE"/>
    <property type="match status" value="1"/>
</dbReference>
<feature type="binding site" evidence="13 14">
    <location>
        <position position="145"/>
    </location>
    <ligand>
        <name>[2Fe-2S] cluster</name>
        <dbReference type="ChEBI" id="CHEBI:190135"/>
    </ligand>
</feature>
<proteinExistence type="inferred from homology"/>
<evidence type="ECO:0000313" key="18">
    <source>
        <dbReference type="Proteomes" id="UP000242502"/>
    </source>
</evidence>
<sequence>MLSTVESPSPSSSAKPGEGIRHDWQRREVSALFTLPFNDLVFRAQTVHRQHFNPNQVQVSTLCSIKTGACPEDCKYCPQSARYDTGLEREKLMAVERVIEEAKAAKVSGATRFCMGAAWRSPKDIDLPYVVAMVKGVKALGLETCMTLGMLDKKQSTELADAGLDYYNHNLDTSPEYYSEIITTRTYEDRLNTLQNVRDAGMKVCSGGIVGMGESEQDRVGLLTQLANMPVHPESVPINQLVRVEGTPLEDLEDIDPFDFIRTIAVTRILMPASHVRLSAGREAMNEQMQALAFLAGANSVFYGEKLLTTPNPEANQDIQLFKRLGIEPEPSSTVEEGCTTMSNSSVEIFEPAATLPTSTLFYEARVC</sequence>
<dbReference type="Pfam" id="PF04055">
    <property type="entry name" value="Radical_SAM"/>
    <property type="match status" value="1"/>
</dbReference>
<dbReference type="EC" id="2.8.1.6" evidence="3 13"/>
<dbReference type="SFLD" id="SFLDS00029">
    <property type="entry name" value="Radical_SAM"/>
    <property type="match status" value="1"/>
</dbReference>
<dbReference type="InterPro" id="IPR013785">
    <property type="entry name" value="Aldolase_TIM"/>
</dbReference>
<evidence type="ECO:0000256" key="13">
    <source>
        <dbReference type="HAMAP-Rule" id="MF_01694"/>
    </source>
</evidence>
<accession>A0A1D2QRX7</accession>
<feature type="domain" description="Radical SAM core" evidence="16">
    <location>
        <begin position="55"/>
        <end position="282"/>
    </location>
</feature>
<evidence type="ECO:0000256" key="15">
    <source>
        <dbReference type="SAM" id="MobiDB-lite"/>
    </source>
</evidence>
<evidence type="ECO:0000313" key="17">
    <source>
        <dbReference type="EMBL" id="ODS24280.1"/>
    </source>
</evidence>
<dbReference type="AlphaFoldDB" id="A0A1D2QRX7"/>
<gene>
    <name evidence="13" type="primary">bioB</name>
    <name evidence="17" type="ORF">AB835_04435</name>
</gene>
<dbReference type="SMART" id="SM00729">
    <property type="entry name" value="Elp3"/>
    <property type="match status" value="1"/>
</dbReference>
<comment type="caution">
    <text evidence="17">The sequence shown here is derived from an EMBL/GenBank/DDBJ whole genome shotgun (WGS) entry which is preliminary data.</text>
</comment>
<comment type="catalytic activity">
    <reaction evidence="12 13">
        <text>(4R,5S)-dethiobiotin + (sulfur carrier)-SH + 2 reduced [2Fe-2S]-[ferredoxin] + 2 S-adenosyl-L-methionine = (sulfur carrier)-H + biotin + 2 5'-deoxyadenosine + 2 L-methionine + 2 oxidized [2Fe-2S]-[ferredoxin]</text>
        <dbReference type="Rhea" id="RHEA:22060"/>
        <dbReference type="Rhea" id="RHEA-COMP:10000"/>
        <dbReference type="Rhea" id="RHEA-COMP:10001"/>
        <dbReference type="Rhea" id="RHEA-COMP:14737"/>
        <dbReference type="Rhea" id="RHEA-COMP:14739"/>
        <dbReference type="ChEBI" id="CHEBI:17319"/>
        <dbReference type="ChEBI" id="CHEBI:29917"/>
        <dbReference type="ChEBI" id="CHEBI:33737"/>
        <dbReference type="ChEBI" id="CHEBI:33738"/>
        <dbReference type="ChEBI" id="CHEBI:57586"/>
        <dbReference type="ChEBI" id="CHEBI:57844"/>
        <dbReference type="ChEBI" id="CHEBI:59789"/>
        <dbReference type="ChEBI" id="CHEBI:64428"/>
        <dbReference type="ChEBI" id="CHEBI:149473"/>
        <dbReference type="EC" id="2.8.1.6"/>
    </reaction>
</comment>
<dbReference type="FunFam" id="3.20.20.70:FF:000011">
    <property type="entry name" value="Biotin synthase"/>
    <property type="match status" value="1"/>
</dbReference>
<keyword evidence="4 13" id="KW-0004">4Fe-4S</keyword>